<dbReference type="InterPro" id="IPR036188">
    <property type="entry name" value="FAD/NAD-bd_sf"/>
</dbReference>
<dbReference type="Pfam" id="PF01494">
    <property type="entry name" value="FAD_binding_3"/>
    <property type="match status" value="1"/>
</dbReference>
<proteinExistence type="predicted"/>
<evidence type="ECO:0000313" key="9">
    <source>
        <dbReference type="RefSeq" id="XP_033575158.1"/>
    </source>
</evidence>
<dbReference type="GO" id="GO:0071949">
    <property type="term" value="F:FAD binding"/>
    <property type="evidence" value="ECO:0007669"/>
    <property type="project" value="InterPro"/>
</dbReference>
<dbReference type="SUPFAM" id="SSF57701">
    <property type="entry name" value="Zn2/Cys6 DNA-binding domain"/>
    <property type="match status" value="1"/>
</dbReference>
<reference evidence="7 9" key="1">
    <citation type="journal article" date="2020" name="Stud. Mycol.">
        <title>101 Dothideomycetes genomes: a test case for predicting lifestyles and emergence of pathogens.</title>
        <authorList>
            <person name="Haridas S."/>
            <person name="Albert R."/>
            <person name="Binder M."/>
            <person name="Bloem J."/>
            <person name="Labutti K."/>
            <person name="Salamov A."/>
            <person name="Andreopoulos B."/>
            <person name="Baker S."/>
            <person name="Barry K."/>
            <person name="Bills G."/>
            <person name="Bluhm B."/>
            <person name="Cannon C."/>
            <person name="Castanera R."/>
            <person name="Culley D."/>
            <person name="Daum C."/>
            <person name="Ezra D."/>
            <person name="Gonzalez J."/>
            <person name="Henrissat B."/>
            <person name="Kuo A."/>
            <person name="Liang C."/>
            <person name="Lipzen A."/>
            <person name="Lutzoni F."/>
            <person name="Magnuson J."/>
            <person name="Mondo S."/>
            <person name="Nolan M."/>
            <person name="Ohm R."/>
            <person name="Pangilinan J."/>
            <person name="Park H.-J."/>
            <person name="Ramirez L."/>
            <person name="Alfaro M."/>
            <person name="Sun H."/>
            <person name="Tritt A."/>
            <person name="Yoshinaga Y."/>
            <person name="Zwiers L.-H."/>
            <person name="Turgeon B."/>
            <person name="Goodwin S."/>
            <person name="Spatafora J."/>
            <person name="Crous P."/>
            <person name="Grigoriev I."/>
        </authorList>
    </citation>
    <scope>NUCLEOTIDE SEQUENCE</scope>
    <source>
        <strain evidence="7 9">CBS 304.34</strain>
    </source>
</reference>
<dbReference type="InterPro" id="IPR002938">
    <property type="entry name" value="FAD-bd"/>
</dbReference>
<keyword evidence="2" id="KW-0274">FAD</keyword>
<evidence type="ECO:0000256" key="4">
    <source>
        <dbReference type="ARBA" id="ARBA00023242"/>
    </source>
</evidence>
<evidence type="ECO:0000313" key="8">
    <source>
        <dbReference type="Proteomes" id="UP000504636"/>
    </source>
</evidence>
<dbReference type="PROSITE" id="PS50048">
    <property type="entry name" value="ZN2_CY6_FUNGAL_2"/>
    <property type="match status" value="1"/>
</dbReference>
<dbReference type="OrthoDB" id="4337792at2759"/>
<feature type="region of interest" description="Disordered" evidence="5">
    <location>
        <begin position="73"/>
        <end position="126"/>
    </location>
</feature>
<dbReference type="CDD" id="cd12148">
    <property type="entry name" value="fungal_TF_MHR"/>
    <property type="match status" value="1"/>
</dbReference>
<dbReference type="EMBL" id="MU003703">
    <property type="protein sequence ID" value="KAF2808194.1"/>
    <property type="molecule type" value="Genomic_DNA"/>
</dbReference>
<evidence type="ECO:0000256" key="2">
    <source>
        <dbReference type="ARBA" id="ARBA00022827"/>
    </source>
</evidence>
<dbReference type="Gene3D" id="4.10.240.10">
    <property type="entry name" value="Zn(2)-C6 fungal-type DNA-binding domain"/>
    <property type="match status" value="1"/>
</dbReference>
<dbReference type="CDD" id="cd00067">
    <property type="entry name" value="GAL4"/>
    <property type="match status" value="1"/>
</dbReference>
<dbReference type="AlphaFoldDB" id="A0A6A6YJQ7"/>
<dbReference type="InterPro" id="IPR001138">
    <property type="entry name" value="Zn2Cys6_DnaBD"/>
</dbReference>
<evidence type="ECO:0000256" key="5">
    <source>
        <dbReference type="SAM" id="MobiDB-lite"/>
    </source>
</evidence>
<dbReference type="Proteomes" id="UP000504636">
    <property type="component" value="Unplaced"/>
</dbReference>
<accession>A0A6A6YJQ7</accession>
<dbReference type="PRINTS" id="PR00420">
    <property type="entry name" value="RNGMNOXGNASE"/>
</dbReference>
<evidence type="ECO:0000259" key="6">
    <source>
        <dbReference type="PROSITE" id="PS50048"/>
    </source>
</evidence>
<keyword evidence="3" id="KW-0560">Oxidoreductase</keyword>
<feature type="compositionally biased region" description="Polar residues" evidence="5">
    <location>
        <begin position="95"/>
        <end position="110"/>
    </location>
</feature>
<dbReference type="SMART" id="SM00066">
    <property type="entry name" value="GAL4"/>
    <property type="match status" value="1"/>
</dbReference>
<dbReference type="RefSeq" id="XP_033575158.1">
    <property type="nucleotide sequence ID" value="XM_033724411.1"/>
</dbReference>
<evidence type="ECO:0000256" key="1">
    <source>
        <dbReference type="ARBA" id="ARBA00022630"/>
    </source>
</evidence>
<keyword evidence="4" id="KW-0539">Nucleus</keyword>
<name>A0A6A6YJQ7_9PEZI</name>
<keyword evidence="8" id="KW-1185">Reference proteome</keyword>
<dbReference type="PROSITE" id="PS00463">
    <property type="entry name" value="ZN2_CY6_FUNGAL_1"/>
    <property type="match status" value="1"/>
</dbReference>
<reference evidence="9" key="2">
    <citation type="submission" date="2020-04" db="EMBL/GenBank/DDBJ databases">
        <authorList>
            <consortium name="NCBI Genome Project"/>
        </authorList>
    </citation>
    <scope>NUCLEOTIDE SEQUENCE</scope>
    <source>
        <strain evidence="9">CBS 304.34</strain>
    </source>
</reference>
<organism evidence="7">
    <name type="scientific">Mytilinidion resinicola</name>
    <dbReference type="NCBI Taxonomy" id="574789"/>
    <lineage>
        <taxon>Eukaryota</taxon>
        <taxon>Fungi</taxon>
        <taxon>Dikarya</taxon>
        <taxon>Ascomycota</taxon>
        <taxon>Pezizomycotina</taxon>
        <taxon>Dothideomycetes</taxon>
        <taxon>Pleosporomycetidae</taxon>
        <taxon>Mytilinidiales</taxon>
        <taxon>Mytilinidiaceae</taxon>
        <taxon>Mytilinidion</taxon>
    </lineage>
</organism>
<dbReference type="SUPFAM" id="SSF51905">
    <property type="entry name" value="FAD/NAD(P)-binding domain"/>
    <property type="match status" value="1"/>
</dbReference>
<dbReference type="InterPro" id="IPR051704">
    <property type="entry name" value="FAD_aromatic-hydroxylase"/>
</dbReference>
<reference evidence="9" key="3">
    <citation type="submission" date="2025-04" db="UniProtKB">
        <authorList>
            <consortium name="RefSeq"/>
        </authorList>
    </citation>
    <scope>IDENTIFICATION</scope>
    <source>
        <strain evidence="9">CBS 304.34</strain>
    </source>
</reference>
<protein>
    <submittedName>
        <fullName evidence="7 9">FAD/NAD(P)-binding domain-containing protein</fullName>
    </submittedName>
</protein>
<dbReference type="GO" id="GO:0000981">
    <property type="term" value="F:DNA-binding transcription factor activity, RNA polymerase II-specific"/>
    <property type="evidence" value="ECO:0007669"/>
    <property type="project" value="InterPro"/>
</dbReference>
<dbReference type="GO" id="GO:0016491">
    <property type="term" value="F:oxidoreductase activity"/>
    <property type="evidence" value="ECO:0007669"/>
    <property type="project" value="UniProtKB-KW"/>
</dbReference>
<sequence>MDREPRRRRRPALSCIECRRRKIKCDRSGPCVNCVSTQTQCAYSIQSNKPGIQQGGSSGSVSSPSAYVLSPVAQAQRTRTNRPTIEHGDLPTGPRATTSAAPAIRQNDTPNAFGHNQGIPNRSEDAEPNLQDVLKRVQMLEKSSVSSPIHGLAETGRNILTRQSGLQVSQIILNKTRIFTWSHWMGMAQEFAPIISCYAEAGGNALIVRIGDLLQKCKDLARIIKVGRPSKCLSCAGFGLAPPSREVADSMSVTIDLRLQILLVIGIGSSLSKYGDADASFRDMVRRWVYAAQAWLSGPLRKDRLDITGLQIHCLTVLAAMQIGLHRDPKHLPAMSVLQAELRRRLWATILEMILQSSLDSAMPPRISSDEFDTEAPSNINDEMMDDSTTTLLPHPKGTYTATSIQLILLESLPTRLRILHLLNGLHSELSYLDVLALSSEIIDAYRACSSFMKGNEKFGVTPFHRNMLHYLVRRFLIPLHCPFASKARTNPLFSYSLTTSLDVAMAIISPEPDEGFSHLMAVDGGLFREGIRLAATIINLELIAQVEAQRLDGTLHHNSQYREILKQAVKDMISLSLSHMFLTMILAQAEAIEAGTSHEFQIAQGAINSLELCYGLLQIRADAAIDTGLTSTSLGTRMKVLINGGGIAGNALAFWLSKLGQDVTVVERFPSLRATELQVDLRGHGIEVMRRMGLEQAYRSKLAPEQGLQIVDKSGRRRAYFPANKSGKGPQNFTTEFEIMRGDLCRLIYDATKDRTKYVFGTSIESFKEKESSIEVRFTDGSTDSFDLLVGADGQGSRTGKMMLGSDTADGFYPLDGVCVAYFTIPRPIQEGEGYLATQYMAPGRRGVYLGGTTDSERLRNARRGDAKEEEEALTEIFQGAGWQTEEIIKSMKEANDFYCERLGLVKLESWYHGRVALVGDAAYCPSANTGMGTTSAIVGAYILAGEIGKYCGTHSKEDGLATALKAYERKFQPFMKQVQKGVLEDTGPDMIPSTAFGIAIMHCLLGVASFLQVNLGKWMLKENVKGWDLPEYEEMRD</sequence>
<evidence type="ECO:0000256" key="3">
    <source>
        <dbReference type="ARBA" id="ARBA00023002"/>
    </source>
</evidence>
<gene>
    <name evidence="7 9" type="ORF">BDZ99DRAFT_509533</name>
</gene>
<feature type="domain" description="Zn(2)-C6 fungal-type" evidence="6">
    <location>
        <begin position="14"/>
        <end position="43"/>
    </location>
</feature>
<keyword evidence="1" id="KW-0285">Flavoprotein</keyword>
<dbReference type="Gene3D" id="3.50.50.60">
    <property type="entry name" value="FAD/NAD(P)-binding domain"/>
    <property type="match status" value="1"/>
</dbReference>
<dbReference type="GeneID" id="54465304"/>
<dbReference type="PANTHER" id="PTHR46865">
    <property type="entry name" value="OXIDOREDUCTASE-RELATED"/>
    <property type="match status" value="1"/>
</dbReference>
<dbReference type="PANTHER" id="PTHR46865:SF7">
    <property type="entry name" value="MONOOXYGENASE, PUTATIVE (AFU_ORTHOLOGUE AFUA_8G07040)-RELATED"/>
    <property type="match status" value="1"/>
</dbReference>
<evidence type="ECO:0000313" key="7">
    <source>
        <dbReference type="EMBL" id="KAF2808194.1"/>
    </source>
</evidence>
<dbReference type="Pfam" id="PF00172">
    <property type="entry name" value="Zn_clus"/>
    <property type="match status" value="1"/>
</dbReference>
<dbReference type="GO" id="GO:0008270">
    <property type="term" value="F:zinc ion binding"/>
    <property type="evidence" value="ECO:0007669"/>
    <property type="project" value="InterPro"/>
</dbReference>
<dbReference type="InterPro" id="IPR036864">
    <property type="entry name" value="Zn2-C6_fun-type_DNA-bd_sf"/>
</dbReference>